<gene>
    <name evidence="1" type="ORF">FA95DRAFT_1679866</name>
</gene>
<protein>
    <submittedName>
        <fullName evidence="1">Uncharacterized protein</fullName>
    </submittedName>
</protein>
<comment type="caution">
    <text evidence="1">The sequence shown here is derived from an EMBL/GenBank/DDBJ whole genome shotgun (WGS) entry which is preliminary data.</text>
</comment>
<evidence type="ECO:0000313" key="1">
    <source>
        <dbReference type="EMBL" id="KAI0046282.1"/>
    </source>
</evidence>
<reference evidence="1" key="2">
    <citation type="journal article" date="2022" name="New Phytol.">
        <title>Evolutionary transition to the ectomycorrhizal habit in the genomes of a hyperdiverse lineage of mushroom-forming fungi.</title>
        <authorList>
            <person name="Looney B."/>
            <person name="Miyauchi S."/>
            <person name="Morin E."/>
            <person name="Drula E."/>
            <person name="Courty P.E."/>
            <person name="Kohler A."/>
            <person name="Kuo A."/>
            <person name="LaButti K."/>
            <person name="Pangilinan J."/>
            <person name="Lipzen A."/>
            <person name="Riley R."/>
            <person name="Andreopoulos W."/>
            <person name="He G."/>
            <person name="Johnson J."/>
            <person name="Nolan M."/>
            <person name="Tritt A."/>
            <person name="Barry K.W."/>
            <person name="Grigoriev I.V."/>
            <person name="Nagy L.G."/>
            <person name="Hibbett D."/>
            <person name="Henrissat B."/>
            <person name="Matheny P.B."/>
            <person name="Labbe J."/>
            <person name="Martin F.M."/>
        </authorList>
    </citation>
    <scope>NUCLEOTIDE SEQUENCE</scope>
    <source>
        <strain evidence="1">FP105234-sp</strain>
    </source>
</reference>
<evidence type="ECO:0000313" key="2">
    <source>
        <dbReference type="Proteomes" id="UP000814033"/>
    </source>
</evidence>
<accession>A0ACB8RR62</accession>
<proteinExistence type="predicted"/>
<sequence length="573" mass="64044">MDALLRVSPSKVIKAARAGSYPAIRALSRDPDNLIPDAHKYEVIVLLCVHVRKTPIVPRKDDDSIEQGFYGLGVLLQEPGAIHIPDVTDTWPAMTRWCAHLSRQLAHGRKAAQAALEAYMHIIHLFCYDSEMRKVVLATPYAIRFATTVAWLGTDVSNMSPPDAVVTLAQLLPHAPTLIINTIQSSGKSVRDIAARLVQPLHISLAAHPPTRPSFFEAHVWLLEEFVYAPQAASFVPAILSAGAVRCVSRTLRRFSRSNGHEGSKGFIIGNCLRVLQMLLQMGTGIPWIAQSVRHGLLEALVNLAPQLHKHTMGVQKTCTTIVKSILPRYLLFRPVIKAVRRVFEQLDDGPSIALVQLHAFADPWAHLQEFFGKCFAFWMRWSFTKCSHCGKEGHRTAFKRCARCHAENYCSAACQATHWKNSHKAHCAQRLVRPVQLSGLVSVHDQDFHVTWVRYNAAALAASIVALMLAPDASPDRTQYLQSLIIVLNCSLSPWKLGMRRMNKGEREETRTDAKSWVFMESIVVLGEMETRARTNMRHAGLVHAEATMMDYVRDRIPVEYGGRGIYLVGET</sequence>
<organism evidence="1 2">
    <name type="scientific">Auriscalpium vulgare</name>
    <dbReference type="NCBI Taxonomy" id="40419"/>
    <lineage>
        <taxon>Eukaryota</taxon>
        <taxon>Fungi</taxon>
        <taxon>Dikarya</taxon>
        <taxon>Basidiomycota</taxon>
        <taxon>Agaricomycotina</taxon>
        <taxon>Agaricomycetes</taxon>
        <taxon>Russulales</taxon>
        <taxon>Auriscalpiaceae</taxon>
        <taxon>Auriscalpium</taxon>
    </lineage>
</organism>
<dbReference type="Proteomes" id="UP000814033">
    <property type="component" value="Unassembled WGS sequence"/>
</dbReference>
<name>A0ACB8RR62_9AGAM</name>
<dbReference type="EMBL" id="MU275929">
    <property type="protein sequence ID" value="KAI0046282.1"/>
    <property type="molecule type" value="Genomic_DNA"/>
</dbReference>
<reference evidence="1" key="1">
    <citation type="submission" date="2021-02" db="EMBL/GenBank/DDBJ databases">
        <authorList>
            <consortium name="DOE Joint Genome Institute"/>
            <person name="Ahrendt S."/>
            <person name="Looney B.P."/>
            <person name="Miyauchi S."/>
            <person name="Morin E."/>
            <person name="Drula E."/>
            <person name="Courty P.E."/>
            <person name="Chicoki N."/>
            <person name="Fauchery L."/>
            <person name="Kohler A."/>
            <person name="Kuo A."/>
            <person name="Labutti K."/>
            <person name="Pangilinan J."/>
            <person name="Lipzen A."/>
            <person name="Riley R."/>
            <person name="Andreopoulos W."/>
            <person name="He G."/>
            <person name="Johnson J."/>
            <person name="Barry K.W."/>
            <person name="Grigoriev I.V."/>
            <person name="Nagy L."/>
            <person name="Hibbett D."/>
            <person name="Henrissat B."/>
            <person name="Matheny P.B."/>
            <person name="Labbe J."/>
            <person name="Martin F."/>
        </authorList>
    </citation>
    <scope>NUCLEOTIDE SEQUENCE</scope>
    <source>
        <strain evidence="1">FP105234-sp</strain>
    </source>
</reference>
<keyword evidence="2" id="KW-1185">Reference proteome</keyword>